<accession>A0A396HKH3</accession>
<reference evidence="1" key="1">
    <citation type="journal article" date="2018" name="Nat. Plants">
        <title>Whole-genome landscape of Medicago truncatula symbiotic genes.</title>
        <authorList>
            <person name="Pecrix Y."/>
            <person name="Gamas P."/>
            <person name="Carrere S."/>
        </authorList>
    </citation>
    <scope>NUCLEOTIDE SEQUENCE</scope>
    <source>
        <tissue evidence="1">Leaves</tissue>
    </source>
</reference>
<proteinExistence type="predicted"/>
<comment type="caution">
    <text evidence="1">The sequence shown here is derived from an EMBL/GenBank/DDBJ whole genome shotgun (WGS) entry which is preliminary data.</text>
</comment>
<dbReference type="AlphaFoldDB" id="A0A396HKH3"/>
<evidence type="ECO:0000313" key="1">
    <source>
        <dbReference type="EMBL" id="RHN53796.1"/>
    </source>
</evidence>
<organism evidence="1">
    <name type="scientific">Medicago truncatula</name>
    <name type="common">Barrel medic</name>
    <name type="synonym">Medicago tribuloides</name>
    <dbReference type="NCBI Taxonomy" id="3880"/>
    <lineage>
        <taxon>Eukaryota</taxon>
        <taxon>Viridiplantae</taxon>
        <taxon>Streptophyta</taxon>
        <taxon>Embryophyta</taxon>
        <taxon>Tracheophyta</taxon>
        <taxon>Spermatophyta</taxon>
        <taxon>Magnoliopsida</taxon>
        <taxon>eudicotyledons</taxon>
        <taxon>Gunneridae</taxon>
        <taxon>Pentapetalae</taxon>
        <taxon>rosids</taxon>
        <taxon>fabids</taxon>
        <taxon>Fabales</taxon>
        <taxon>Fabaceae</taxon>
        <taxon>Papilionoideae</taxon>
        <taxon>50 kb inversion clade</taxon>
        <taxon>NPAAA clade</taxon>
        <taxon>Hologalegina</taxon>
        <taxon>IRL clade</taxon>
        <taxon>Trifolieae</taxon>
        <taxon>Medicago</taxon>
    </lineage>
</organism>
<dbReference type="EMBL" id="PSQE01000005">
    <property type="protein sequence ID" value="RHN53796.1"/>
    <property type="molecule type" value="Genomic_DNA"/>
</dbReference>
<name>A0A396HKH3_MEDTR</name>
<dbReference type="Proteomes" id="UP000265566">
    <property type="component" value="Chromosome 5"/>
</dbReference>
<dbReference type="Gramene" id="rna28743">
    <property type="protein sequence ID" value="RHN53796.1"/>
    <property type="gene ID" value="gene28743"/>
</dbReference>
<sequence length="111" mass="13315">MSEVVKIESRVRYSAFKKTIKVMKTPTDSLDDLNLKAQLNTYFEHLGENQNTRHLFGQMPCIDLGEDRDEYAWKTTSYMPWLIKDDSDVRFMFRNMVENNILYMYSFHMQL</sequence>
<gene>
    <name evidence="1" type="ORF">MtrunA17_Chr5g0399731</name>
</gene>
<protein>
    <submittedName>
        <fullName evidence="1">Uncharacterized protein</fullName>
    </submittedName>
</protein>